<dbReference type="SUPFAM" id="SSF55174">
    <property type="entry name" value="Alpha-L RNA-binding motif"/>
    <property type="match status" value="1"/>
</dbReference>
<dbReference type="OMA" id="FLVENWR"/>
<dbReference type="PROSITE" id="PS50889">
    <property type="entry name" value="S4"/>
    <property type="match status" value="1"/>
</dbReference>
<reference evidence="5" key="1">
    <citation type="submission" date="2017-02" db="UniProtKB">
        <authorList>
            <consortium name="WormBaseParasite"/>
        </authorList>
    </citation>
    <scope>IDENTIFICATION</scope>
</reference>
<feature type="domain" description="RNA-binding S4" evidence="2">
    <location>
        <begin position="65"/>
        <end position="129"/>
    </location>
</feature>
<dbReference type="OrthoDB" id="4150at2759"/>
<dbReference type="STRING" id="103827.A0A0N5CLH3"/>
<name>A0A0N5CLH3_THECL</name>
<gene>
    <name evidence="3" type="ORF">TCLT_LOCUS958</name>
</gene>
<dbReference type="CDD" id="cd00165">
    <property type="entry name" value="S4"/>
    <property type="match status" value="1"/>
</dbReference>
<protein>
    <submittedName>
        <fullName evidence="5">S4 RNA-binding domain-containing protein</fullName>
    </submittedName>
</protein>
<accession>A0A0N5CLH3</accession>
<dbReference type="Pfam" id="PF25818">
    <property type="entry name" value="MTRES1_C"/>
    <property type="match status" value="1"/>
</dbReference>
<organism evidence="5">
    <name type="scientific">Thelazia callipaeda</name>
    <name type="common">Oriental eyeworm</name>
    <name type="synonym">Parasitic nematode</name>
    <dbReference type="NCBI Taxonomy" id="103827"/>
    <lineage>
        <taxon>Eukaryota</taxon>
        <taxon>Metazoa</taxon>
        <taxon>Ecdysozoa</taxon>
        <taxon>Nematoda</taxon>
        <taxon>Chromadorea</taxon>
        <taxon>Rhabditida</taxon>
        <taxon>Spirurina</taxon>
        <taxon>Spiruromorpha</taxon>
        <taxon>Thelazioidea</taxon>
        <taxon>Thelaziidae</taxon>
        <taxon>Thelazia</taxon>
    </lineage>
</organism>
<dbReference type="InterPro" id="IPR057896">
    <property type="entry name" value="MTRES1_C"/>
</dbReference>
<dbReference type="WBParaSite" id="TCLT_0000095701-mRNA-1">
    <property type="protein sequence ID" value="TCLT_0000095701-mRNA-1"/>
    <property type="gene ID" value="TCLT_0000095701"/>
</dbReference>
<evidence type="ECO:0000313" key="5">
    <source>
        <dbReference type="WBParaSite" id="TCLT_0000095701-mRNA-1"/>
    </source>
</evidence>
<reference evidence="3 4" key="2">
    <citation type="submission" date="2018-11" db="EMBL/GenBank/DDBJ databases">
        <authorList>
            <consortium name="Pathogen Informatics"/>
        </authorList>
    </citation>
    <scope>NUCLEOTIDE SEQUENCE [LARGE SCALE GENOMIC DNA]</scope>
</reference>
<sequence length="161" mass="18529">MILLDSSRSLRLQLINSIAHVILGAQSSPILHAIRRRSKVENNLGITEDGLPKDYRLQVFKVGSRRLDTIISRAVGKGRGQAEKLILTNKVQVNEENVAKKSAYHIQENDVIDIWKQPVEDNMKFAEVQRIEIVNYTLTDSGYDVTLKSWKNFYVHNWRDK</sequence>
<dbReference type="EMBL" id="UYYF01000094">
    <property type="protein sequence ID" value="VDM96144.1"/>
    <property type="molecule type" value="Genomic_DNA"/>
</dbReference>
<dbReference type="InterPro" id="IPR002942">
    <property type="entry name" value="S4_RNA-bd"/>
</dbReference>
<dbReference type="Proteomes" id="UP000276776">
    <property type="component" value="Unassembled WGS sequence"/>
</dbReference>
<dbReference type="SMART" id="SM00363">
    <property type="entry name" value="S4"/>
    <property type="match status" value="1"/>
</dbReference>
<evidence type="ECO:0000256" key="1">
    <source>
        <dbReference type="PROSITE-ProRule" id="PRU00182"/>
    </source>
</evidence>
<dbReference type="GO" id="GO:1903108">
    <property type="term" value="P:regulation of mitochondrial transcription"/>
    <property type="evidence" value="ECO:0007669"/>
    <property type="project" value="TreeGrafter"/>
</dbReference>
<evidence type="ECO:0000313" key="3">
    <source>
        <dbReference type="EMBL" id="VDM96144.1"/>
    </source>
</evidence>
<dbReference type="Gene3D" id="3.10.290.10">
    <property type="entry name" value="RNA-binding S4 domain"/>
    <property type="match status" value="1"/>
</dbReference>
<dbReference type="PANTHER" id="PTHR13633">
    <property type="entry name" value="MITOCHONDRIAL TRANSCRIPTION RESCUE FACTOR 1"/>
    <property type="match status" value="1"/>
</dbReference>
<proteinExistence type="predicted"/>
<dbReference type="GO" id="GO:0005739">
    <property type="term" value="C:mitochondrion"/>
    <property type="evidence" value="ECO:0007669"/>
    <property type="project" value="TreeGrafter"/>
</dbReference>
<dbReference type="GO" id="GO:0003723">
    <property type="term" value="F:RNA binding"/>
    <property type="evidence" value="ECO:0007669"/>
    <property type="project" value="UniProtKB-KW"/>
</dbReference>
<evidence type="ECO:0000313" key="4">
    <source>
        <dbReference type="Proteomes" id="UP000276776"/>
    </source>
</evidence>
<dbReference type="AlphaFoldDB" id="A0A0N5CLH3"/>
<keyword evidence="1" id="KW-0694">RNA-binding</keyword>
<dbReference type="PANTHER" id="PTHR13633:SF3">
    <property type="entry name" value="MITOCHONDRIAL TRANSCRIPTION RESCUE FACTOR 1"/>
    <property type="match status" value="1"/>
</dbReference>
<keyword evidence="4" id="KW-1185">Reference proteome</keyword>
<dbReference type="InterPro" id="IPR036986">
    <property type="entry name" value="S4_RNA-bd_sf"/>
</dbReference>
<evidence type="ECO:0000259" key="2">
    <source>
        <dbReference type="SMART" id="SM00363"/>
    </source>
</evidence>